<dbReference type="InterPro" id="IPR011004">
    <property type="entry name" value="Trimer_LpxA-like_sf"/>
</dbReference>
<dbReference type="Pfam" id="PF12464">
    <property type="entry name" value="Mac"/>
    <property type="match status" value="1"/>
</dbReference>
<dbReference type="PANTHER" id="PTHR43017">
    <property type="entry name" value="GALACTOSIDE O-ACETYLTRANSFERASE"/>
    <property type="match status" value="1"/>
</dbReference>
<accession>A0A0R2FE48</accession>
<dbReference type="InterPro" id="IPR001451">
    <property type="entry name" value="Hexapep"/>
</dbReference>
<keyword evidence="2 5" id="KW-0808">Transferase</keyword>
<gene>
    <name evidence="7" type="ORF">FD14_GL000065</name>
</gene>
<evidence type="ECO:0000256" key="4">
    <source>
        <dbReference type="ARBA" id="ARBA00023315"/>
    </source>
</evidence>
<dbReference type="PANTHER" id="PTHR43017:SF1">
    <property type="entry name" value="ACETYLTRANSFERASE YJL218W-RELATED"/>
    <property type="match status" value="1"/>
</dbReference>
<dbReference type="SMART" id="SM01266">
    <property type="entry name" value="Mac"/>
    <property type="match status" value="1"/>
</dbReference>
<sequence>MTTEQERMLAGEMYNSMDADLVAQRESAHNDCLAYNQLPEAAETERQTLVDHLMPNHGEGCYLQGPVQFDYGRYITVGDNFYANFNFTVLDEAPITVGNNVMCGPNVTLVTALHPLRYQQRNMKTKDRDGEDYSYEHALPITIGDNCWLASNVTVIGGVTIGSGCVIGAGSVVVKDIPANSLAVGNPCRVVREITEADQLGADGMPR</sequence>
<dbReference type="SUPFAM" id="SSF51161">
    <property type="entry name" value="Trimeric LpxA-like enzymes"/>
    <property type="match status" value="1"/>
</dbReference>
<dbReference type="CDD" id="cd03357">
    <property type="entry name" value="LbH_MAT_GAT"/>
    <property type="match status" value="1"/>
</dbReference>
<proteinExistence type="inferred from homology"/>
<evidence type="ECO:0000256" key="2">
    <source>
        <dbReference type="ARBA" id="ARBA00022679"/>
    </source>
</evidence>
<evidence type="ECO:0000259" key="6">
    <source>
        <dbReference type="SMART" id="SM01266"/>
    </source>
</evidence>
<dbReference type="GO" id="GO:0008870">
    <property type="term" value="F:galactoside O-acetyltransferase activity"/>
    <property type="evidence" value="ECO:0007669"/>
    <property type="project" value="TreeGrafter"/>
</dbReference>
<dbReference type="EC" id="2.3.1.-" evidence="5"/>
<keyword evidence="4 5" id="KW-0012">Acyltransferase</keyword>
<evidence type="ECO:0000256" key="3">
    <source>
        <dbReference type="ARBA" id="ARBA00022737"/>
    </source>
</evidence>
<dbReference type="Gene3D" id="2.160.10.10">
    <property type="entry name" value="Hexapeptide repeat proteins"/>
    <property type="match status" value="1"/>
</dbReference>
<comment type="caution">
    <text evidence="7">The sequence shown here is derived from an EMBL/GenBank/DDBJ whole genome shotgun (WGS) entry which is preliminary data.</text>
</comment>
<dbReference type="Pfam" id="PF00132">
    <property type="entry name" value="Hexapep"/>
    <property type="match status" value="1"/>
</dbReference>
<dbReference type="InterPro" id="IPR039369">
    <property type="entry name" value="LacA-like"/>
</dbReference>
<dbReference type="EMBL" id="AYZM01000006">
    <property type="protein sequence ID" value="KRN26831.1"/>
    <property type="molecule type" value="Genomic_DNA"/>
</dbReference>
<evidence type="ECO:0000256" key="5">
    <source>
        <dbReference type="RuleBase" id="RU367021"/>
    </source>
</evidence>
<keyword evidence="8" id="KW-1185">Reference proteome</keyword>
<comment type="similarity">
    <text evidence="1 5">Belongs to the transferase hexapeptide repeat family.</text>
</comment>
<evidence type="ECO:0000313" key="7">
    <source>
        <dbReference type="EMBL" id="KRN26831.1"/>
    </source>
</evidence>
<dbReference type="FunFam" id="2.160.10.10:FF:000025">
    <property type="entry name" value="Hexapeptide-repeat containing-acetyltransferase"/>
    <property type="match status" value="1"/>
</dbReference>
<dbReference type="Proteomes" id="UP000051442">
    <property type="component" value="Unassembled WGS sequence"/>
</dbReference>
<organism evidence="7 8">
    <name type="scientific">Secundilactobacillus similis DSM 23365 = JCM 2765</name>
    <dbReference type="NCBI Taxonomy" id="1423804"/>
    <lineage>
        <taxon>Bacteria</taxon>
        <taxon>Bacillati</taxon>
        <taxon>Bacillota</taxon>
        <taxon>Bacilli</taxon>
        <taxon>Lactobacillales</taxon>
        <taxon>Lactobacillaceae</taxon>
        <taxon>Secundilactobacillus</taxon>
    </lineage>
</organism>
<reference evidence="7 8" key="1">
    <citation type="journal article" date="2015" name="Genome Announc.">
        <title>Expanding the biotechnology potential of lactobacilli through comparative genomics of 213 strains and associated genera.</title>
        <authorList>
            <person name="Sun Z."/>
            <person name="Harris H.M."/>
            <person name="McCann A."/>
            <person name="Guo C."/>
            <person name="Argimon S."/>
            <person name="Zhang W."/>
            <person name="Yang X."/>
            <person name="Jeffery I.B."/>
            <person name="Cooney J.C."/>
            <person name="Kagawa T.F."/>
            <person name="Liu W."/>
            <person name="Song Y."/>
            <person name="Salvetti E."/>
            <person name="Wrobel A."/>
            <person name="Rasinkangas P."/>
            <person name="Parkhill J."/>
            <person name="Rea M.C."/>
            <person name="O'Sullivan O."/>
            <person name="Ritari J."/>
            <person name="Douillard F.P."/>
            <person name="Paul Ross R."/>
            <person name="Yang R."/>
            <person name="Briner A.E."/>
            <person name="Felis G.E."/>
            <person name="de Vos W.M."/>
            <person name="Barrangou R."/>
            <person name="Klaenhammer T.R."/>
            <person name="Caufield P.W."/>
            <person name="Cui Y."/>
            <person name="Zhang H."/>
            <person name="O'Toole P.W."/>
        </authorList>
    </citation>
    <scope>NUCLEOTIDE SEQUENCE [LARGE SCALE GENOMIC DNA]</scope>
    <source>
        <strain evidence="7 8">DSM 23365</strain>
    </source>
</reference>
<keyword evidence="3" id="KW-0677">Repeat</keyword>
<dbReference type="AlphaFoldDB" id="A0A0R2FE48"/>
<name>A0A0R2FE48_9LACO</name>
<dbReference type="PATRIC" id="fig|1423804.4.peg.72"/>
<feature type="domain" description="Maltose/galactoside acetyltransferase" evidence="6">
    <location>
        <begin position="5"/>
        <end position="59"/>
    </location>
</feature>
<dbReference type="InterPro" id="IPR024688">
    <property type="entry name" value="Mac_dom"/>
</dbReference>
<dbReference type="RefSeq" id="WP_054735373.1">
    <property type="nucleotide sequence ID" value="NZ_AYZM01000006.1"/>
</dbReference>
<protein>
    <recommendedName>
        <fullName evidence="5">Acetyltransferase</fullName>
        <ecNumber evidence="5">2.3.1.-</ecNumber>
    </recommendedName>
</protein>
<evidence type="ECO:0000313" key="8">
    <source>
        <dbReference type="Proteomes" id="UP000051442"/>
    </source>
</evidence>
<dbReference type="OrthoDB" id="9812571at2"/>
<evidence type="ECO:0000256" key="1">
    <source>
        <dbReference type="ARBA" id="ARBA00007274"/>
    </source>
</evidence>